<name>A0A1I5FMQ2_9ACTN</name>
<dbReference type="RefSeq" id="WP_075013627.1">
    <property type="nucleotide sequence ID" value="NZ_FOWE01000005.1"/>
</dbReference>
<keyword evidence="2" id="KW-1277">Toxin-antitoxin system</keyword>
<dbReference type="Gene3D" id="2.30.30.110">
    <property type="match status" value="1"/>
</dbReference>
<dbReference type="Proteomes" id="UP000183642">
    <property type="component" value="Unassembled WGS sequence"/>
</dbReference>
<dbReference type="EC" id="3.1.-.-" evidence="3"/>
<proteinExistence type="inferred from homology"/>
<gene>
    <name evidence="4" type="ORF">SAMN05660359_02245</name>
</gene>
<keyword evidence="3" id="KW-0378">Hydrolase</keyword>
<dbReference type="InterPro" id="IPR011067">
    <property type="entry name" value="Plasmid_toxin/cell-grow_inhib"/>
</dbReference>
<organism evidence="4 5">
    <name type="scientific">Geodermatophilus obscurus</name>
    <dbReference type="NCBI Taxonomy" id="1861"/>
    <lineage>
        <taxon>Bacteria</taxon>
        <taxon>Bacillati</taxon>
        <taxon>Actinomycetota</taxon>
        <taxon>Actinomycetes</taxon>
        <taxon>Geodermatophilales</taxon>
        <taxon>Geodermatophilaceae</taxon>
        <taxon>Geodermatophilus</taxon>
    </lineage>
</organism>
<keyword evidence="5" id="KW-1185">Reference proteome</keyword>
<dbReference type="InterPro" id="IPR003477">
    <property type="entry name" value="PemK-like"/>
</dbReference>
<evidence type="ECO:0000256" key="3">
    <source>
        <dbReference type="PIRNR" id="PIRNR033490"/>
    </source>
</evidence>
<dbReference type="GO" id="GO:0016075">
    <property type="term" value="P:rRNA catabolic process"/>
    <property type="evidence" value="ECO:0007669"/>
    <property type="project" value="TreeGrafter"/>
</dbReference>
<dbReference type="Pfam" id="PF02452">
    <property type="entry name" value="PemK_toxin"/>
    <property type="match status" value="1"/>
</dbReference>
<comment type="similarity">
    <text evidence="1 3">Belongs to the PemK/MazF family.</text>
</comment>
<dbReference type="GO" id="GO:0006402">
    <property type="term" value="P:mRNA catabolic process"/>
    <property type="evidence" value="ECO:0007669"/>
    <property type="project" value="TreeGrafter"/>
</dbReference>
<evidence type="ECO:0000256" key="1">
    <source>
        <dbReference type="ARBA" id="ARBA00007521"/>
    </source>
</evidence>
<accession>A0A1I5FMQ2</accession>
<dbReference type="OrthoDB" id="9808744at2"/>
<protein>
    <recommendedName>
        <fullName evidence="3">mRNA interferase</fullName>
        <ecNumber evidence="3">3.1.-.-</ecNumber>
    </recommendedName>
</protein>
<sequence>MLRGEIRLVDLEPIRGSEAGKRRPAVVVSNDRANAVADRLRRGVVTVVPVTSNTTRVFPFQTLLPAEDTGLQVDSKAQAEQVRAVAVERVGAVLGRVPAATMATLDDALRLHLQL</sequence>
<dbReference type="PIRSF" id="PIRSF033490">
    <property type="entry name" value="MazF"/>
    <property type="match status" value="1"/>
</dbReference>
<comment type="function">
    <text evidence="3">Toxic component of a type II toxin-antitoxin (TA) system.</text>
</comment>
<dbReference type="PANTHER" id="PTHR33988">
    <property type="entry name" value="ENDORIBONUCLEASE MAZF-RELATED"/>
    <property type="match status" value="1"/>
</dbReference>
<dbReference type="GO" id="GO:0003677">
    <property type="term" value="F:DNA binding"/>
    <property type="evidence" value="ECO:0007669"/>
    <property type="project" value="InterPro"/>
</dbReference>
<dbReference type="PANTHER" id="PTHR33988:SF1">
    <property type="entry name" value="ENDORIBONUCLEASE MAZF7-RELATED"/>
    <property type="match status" value="1"/>
</dbReference>
<keyword evidence="3" id="KW-0255">Endonuclease</keyword>
<keyword evidence="3" id="KW-0540">Nuclease</keyword>
<dbReference type="GO" id="GO:0016787">
    <property type="term" value="F:hydrolase activity"/>
    <property type="evidence" value="ECO:0007669"/>
    <property type="project" value="UniProtKB-KW"/>
</dbReference>
<evidence type="ECO:0000313" key="5">
    <source>
        <dbReference type="Proteomes" id="UP000183642"/>
    </source>
</evidence>
<evidence type="ECO:0000313" key="4">
    <source>
        <dbReference type="EMBL" id="SFO25057.1"/>
    </source>
</evidence>
<dbReference type="EMBL" id="FOWE01000005">
    <property type="protein sequence ID" value="SFO25057.1"/>
    <property type="molecule type" value="Genomic_DNA"/>
</dbReference>
<dbReference type="AlphaFoldDB" id="A0A1I5FMQ2"/>
<reference evidence="5" key="1">
    <citation type="submission" date="2016-10" db="EMBL/GenBank/DDBJ databases">
        <authorList>
            <person name="Varghese N."/>
            <person name="Submissions S."/>
        </authorList>
    </citation>
    <scope>NUCLEOTIDE SEQUENCE [LARGE SCALE GENOMIC DNA]</scope>
    <source>
        <strain evidence="5">DSM 43161</strain>
    </source>
</reference>
<dbReference type="SUPFAM" id="SSF50118">
    <property type="entry name" value="Cell growth inhibitor/plasmid maintenance toxic component"/>
    <property type="match status" value="1"/>
</dbReference>
<dbReference type="GO" id="GO:0004521">
    <property type="term" value="F:RNA endonuclease activity"/>
    <property type="evidence" value="ECO:0007669"/>
    <property type="project" value="TreeGrafter"/>
</dbReference>
<evidence type="ECO:0000256" key="2">
    <source>
        <dbReference type="ARBA" id="ARBA00022649"/>
    </source>
</evidence>